<evidence type="ECO:0000256" key="1">
    <source>
        <dbReference type="SAM" id="Phobius"/>
    </source>
</evidence>
<dbReference type="Proteomes" id="UP001346869">
    <property type="component" value="Unassembled WGS sequence"/>
</dbReference>
<reference evidence="2 3" key="1">
    <citation type="journal article" date="2023" name="Genes (Basel)">
        <title>Chromosome-Level Genome Assembly and Circadian Gene Repertoire of the Patagonia Blennie Eleginops maclovinus-The Closest Ancestral Proxy of Antarctic Cryonotothenioids.</title>
        <authorList>
            <person name="Cheng C.C."/>
            <person name="Rivera-Colon A.G."/>
            <person name="Minhas B.F."/>
            <person name="Wilson L."/>
            <person name="Rayamajhi N."/>
            <person name="Vargas-Chacoff L."/>
            <person name="Catchen J.M."/>
        </authorList>
    </citation>
    <scope>NUCLEOTIDE SEQUENCE [LARGE SCALE GENOMIC DNA]</scope>
    <source>
        <strain evidence="2">JMC-PN-2008</strain>
    </source>
</reference>
<evidence type="ECO:0000313" key="3">
    <source>
        <dbReference type="Proteomes" id="UP001346869"/>
    </source>
</evidence>
<proteinExistence type="predicted"/>
<evidence type="ECO:0000313" key="2">
    <source>
        <dbReference type="EMBL" id="KAK5851430.1"/>
    </source>
</evidence>
<organism evidence="2 3">
    <name type="scientific">Eleginops maclovinus</name>
    <name type="common">Patagonian blennie</name>
    <name type="synonym">Eleginus maclovinus</name>
    <dbReference type="NCBI Taxonomy" id="56733"/>
    <lineage>
        <taxon>Eukaryota</taxon>
        <taxon>Metazoa</taxon>
        <taxon>Chordata</taxon>
        <taxon>Craniata</taxon>
        <taxon>Vertebrata</taxon>
        <taxon>Euteleostomi</taxon>
        <taxon>Actinopterygii</taxon>
        <taxon>Neopterygii</taxon>
        <taxon>Teleostei</taxon>
        <taxon>Neoteleostei</taxon>
        <taxon>Acanthomorphata</taxon>
        <taxon>Eupercaria</taxon>
        <taxon>Perciformes</taxon>
        <taxon>Notothenioidei</taxon>
        <taxon>Eleginopidae</taxon>
        <taxon>Eleginops</taxon>
    </lineage>
</organism>
<protein>
    <submittedName>
        <fullName evidence="2">Uncharacterized protein</fullName>
    </submittedName>
</protein>
<comment type="caution">
    <text evidence="2">The sequence shown here is derived from an EMBL/GenBank/DDBJ whole genome shotgun (WGS) entry which is preliminary data.</text>
</comment>
<keyword evidence="1" id="KW-0472">Membrane</keyword>
<reference evidence="2 3" key="2">
    <citation type="journal article" date="2023" name="Mol. Biol. Evol.">
        <title>Genomics of Secondarily Temperate Adaptation in the Only Non-Antarctic Icefish.</title>
        <authorList>
            <person name="Rivera-Colon A.G."/>
            <person name="Rayamajhi N."/>
            <person name="Minhas B.F."/>
            <person name="Madrigal G."/>
            <person name="Bilyk K.T."/>
            <person name="Yoon V."/>
            <person name="Hune M."/>
            <person name="Gregory S."/>
            <person name="Cheng C.H.C."/>
            <person name="Catchen J.M."/>
        </authorList>
    </citation>
    <scope>NUCLEOTIDE SEQUENCE [LARGE SCALE GENOMIC DNA]</scope>
    <source>
        <strain evidence="2">JMC-PN-2008</strain>
    </source>
</reference>
<dbReference type="AlphaFoldDB" id="A0AAN7WZJ2"/>
<keyword evidence="3" id="KW-1185">Reference proteome</keyword>
<keyword evidence="1" id="KW-0812">Transmembrane</keyword>
<name>A0AAN7WZJ2_ELEMC</name>
<accession>A0AAN7WZJ2</accession>
<gene>
    <name evidence="2" type="ORF">PBY51_002224</name>
</gene>
<feature type="transmembrane region" description="Helical" evidence="1">
    <location>
        <begin position="50"/>
        <end position="69"/>
    </location>
</feature>
<dbReference type="EMBL" id="JAUZQC010000022">
    <property type="protein sequence ID" value="KAK5851430.1"/>
    <property type="molecule type" value="Genomic_DNA"/>
</dbReference>
<keyword evidence="1" id="KW-1133">Transmembrane helix</keyword>
<sequence>MLTNGHAWVQIQLHSGDSERLSTAVAQFDVSMSIQAVISQYYSWVHPFDLTVSLLLSFSQPLVFFFFCLSQSFC</sequence>